<evidence type="ECO:0000256" key="1">
    <source>
        <dbReference type="ARBA" id="ARBA00022490"/>
    </source>
</evidence>
<dbReference type="SUPFAM" id="SSF47781">
    <property type="entry name" value="RuvA domain 2-like"/>
    <property type="match status" value="1"/>
</dbReference>
<organism evidence="9">
    <name type="scientific">marine metagenome</name>
    <dbReference type="NCBI Taxonomy" id="408172"/>
    <lineage>
        <taxon>unclassified sequences</taxon>
        <taxon>metagenomes</taxon>
        <taxon>ecological metagenomes</taxon>
    </lineage>
</organism>
<dbReference type="FunFam" id="3.40.1440.10:FF:000001">
    <property type="entry name" value="UvrABC system protein C"/>
    <property type="match status" value="1"/>
</dbReference>
<evidence type="ECO:0000256" key="2">
    <source>
        <dbReference type="ARBA" id="ARBA00022763"/>
    </source>
</evidence>
<dbReference type="InterPro" id="IPR000305">
    <property type="entry name" value="GIY-YIG_endonuc"/>
</dbReference>
<dbReference type="Pfam" id="PF02151">
    <property type="entry name" value="UVR"/>
    <property type="match status" value="1"/>
</dbReference>
<dbReference type="PROSITE" id="PS50151">
    <property type="entry name" value="UVR"/>
    <property type="match status" value="1"/>
</dbReference>
<keyword evidence="2" id="KW-0227">DNA damage</keyword>
<evidence type="ECO:0000256" key="3">
    <source>
        <dbReference type="ARBA" id="ARBA00022769"/>
    </source>
</evidence>
<evidence type="ECO:0000259" key="6">
    <source>
        <dbReference type="PROSITE" id="PS50151"/>
    </source>
</evidence>
<dbReference type="InterPro" id="IPR036876">
    <property type="entry name" value="UVR_dom_sf"/>
</dbReference>
<dbReference type="GO" id="GO:0009381">
    <property type="term" value="F:excinuclease ABC activity"/>
    <property type="evidence" value="ECO:0007669"/>
    <property type="project" value="InterPro"/>
</dbReference>
<evidence type="ECO:0000256" key="4">
    <source>
        <dbReference type="ARBA" id="ARBA00022881"/>
    </source>
</evidence>
<sequence>MLNHKGDILYVGKAKSLPNRLKSYVSEKNHIIRTERMLSQTFKIEITTTANESEALLLEANLIKKFKPKFNILLKDDKSFPFIFIGNKDQWPQVTKHRGKKDKDGFYFGPFASAGSANWTIKMLQKIFLLRVCDDTTFKNRKRPCILYQIKRCSGPCVGYVEKNDYKNSVDDAIKFISGKSREIQKNLSKQMEKASEKLDFEKASIFRDRIKSLNIIQSSQRINEANLVEADVIAAYKESGKTCIQVFFYRSKQNWGNQSYFPKHDPDQNISEIMSSFLMQFYENKNVPKLIILNLDIKDKKLIEQTLSTKDKKNISIAIAKKGAKAKVVSLAEKNAKESLNRKLYEANNNKSLFEGVSKKFNLKNNISLVEVYDNSHIQGTNSVGAMVTFGDEGFIKKRYRKFDIKTRNAEQDDYAMLREVLTRRFKRAILEKENYLTFPDLVLIDGGKGQYSAVREVLNELGLYDIPMIAIAKSKLRNSGNETFFYNGKTFKFEKNDPTLFFLQRLRDEAHRFAINAHRAKRQKGIRRSLLDQINGIGSMRKR</sequence>
<dbReference type="EMBL" id="UINC01020329">
    <property type="protein sequence ID" value="SVA85467.1"/>
    <property type="molecule type" value="Genomic_DNA"/>
</dbReference>
<dbReference type="Gene3D" id="4.10.860.10">
    <property type="entry name" value="UVR domain"/>
    <property type="match status" value="1"/>
</dbReference>
<dbReference type="CDD" id="cd10434">
    <property type="entry name" value="GIY-YIG_UvrC_Cho"/>
    <property type="match status" value="1"/>
</dbReference>
<dbReference type="SUPFAM" id="SSF46600">
    <property type="entry name" value="C-terminal UvrC-binding domain of UvrB"/>
    <property type="match status" value="1"/>
</dbReference>
<reference evidence="9" key="1">
    <citation type="submission" date="2018-05" db="EMBL/GenBank/DDBJ databases">
        <authorList>
            <person name="Lanie J.A."/>
            <person name="Ng W.-L."/>
            <person name="Kazmierczak K.M."/>
            <person name="Andrzejewski T.M."/>
            <person name="Davidsen T.M."/>
            <person name="Wayne K.J."/>
            <person name="Tettelin H."/>
            <person name="Glass J.I."/>
            <person name="Rusch D."/>
            <person name="Podicherti R."/>
            <person name="Tsui H.-C.T."/>
            <person name="Winkler M.E."/>
        </authorList>
    </citation>
    <scope>NUCLEOTIDE SEQUENCE</scope>
</reference>
<evidence type="ECO:0000259" key="7">
    <source>
        <dbReference type="PROSITE" id="PS50164"/>
    </source>
</evidence>
<name>A0A381Z9Q6_9ZZZZ</name>
<keyword evidence="5" id="KW-0234">DNA repair</keyword>
<evidence type="ECO:0008006" key="10">
    <source>
        <dbReference type="Google" id="ProtNLM"/>
    </source>
</evidence>
<evidence type="ECO:0000256" key="5">
    <source>
        <dbReference type="ARBA" id="ARBA00023204"/>
    </source>
</evidence>
<keyword evidence="3" id="KW-0228">DNA excision</keyword>
<dbReference type="PANTHER" id="PTHR30562:SF1">
    <property type="entry name" value="UVRABC SYSTEM PROTEIN C"/>
    <property type="match status" value="1"/>
</dbReference>
<dbReference type="InterPro" id="IPR001943">
    <property type="entry name" value="UVR_dom"/>
</dbReference>
<dbReference type="InterPro" id="IPR038476">
    <property type="entry name" value="UvrC_RNase_H_dom_sf"/>
</dbReference>
<dbReference type="InterPro" id="IPR010994">
    <property type="entry name" value="RuvA_2-like"/>
</dbReference>
<dbReference type="HAMAP" id="MF_00203">
    <property type="entry name" value="UvrC"/>
    <property type="match status" value="1"/>
</dbReference>
<dbReference type="GO" id="GO:0006289">
    <property type="term" value="P:nucleotide-excision repair"/>
    <property type="evidence" value="ECO:0007669"/>
    <property type="project" value="InterPro"/>
</dbReference>
<dbReference type="Gene3D" id="3.30.420.340">
    <property type="entry name" value="UvrC, RNAse H endonuclease domain"/>
    <property type="match status" value="1"/>
</dbReference>
<dbReference type="InterPro" id="IPR047296">
    <property type="entry name" value="GIY-YIG_UvrC_Cho"/>
</dbReference>
<accession>A0A381Z9Q6</accession>
<feature type="domain" description="UVR" evidence="6">
    <location>
        <begin position="182"/>
        <end position="217"/>
    </location>
</feature>
<dbReference type="GO" id="GO:0009380">
    <property type="term" value="C:excinuclease repair complex"/>
    <property type="evidence" value="ECO:0007669"/>
    <property type="project" value="InterPro"/>
</dbReference>
<evidence type="ECO:0000313" key="9">
    <source>
        <dbReference type="EMBL" id="SVA85467.1"/>
    </source>
</evidence>
<dbReference type="InterPro" id="IPR001162">
    <property type="entry name" value="UvrC_RNase_H_dom"/>
</dbReference>
<dbReference type="InterPro" id="IPR050066">
    <property type="entry name" value="UvrABC_protein_C"/>
</dbReference>
<dbReference type="Pfam" id="PF22920">
    <property type="entry name" value="UvrC_RNaseH"/>
    <property type="match status" value="1"/>
</dbReference>
<feature type="non-terminal residue" evidence="9">
    <location>
        <position position="545"/>
    </location>
</feature>
<keyword evidence="4" id="KW-0267">Excision nuclease</keyword>
<dbReference type="AlphaFoldDB" id="A0A381Z9Q6"/>
<dbReference type="Pfam" id="PF01541">
    <property type="entry name" value="GIY-YIG"/>
    <property type="match status" value="1"/>
</dbReference>
<dbReference type="PROSITE" id="PS50164">
    <property type="entry name" value="GIY_YIG"/>
    <property type="match status" value="1"/>
</dbReference>
<evidence type="ECO:0000259" key="8">
    <source>
        <dbReference type="PROSITE" id="PS50165"/>
    </source>
</evidence>
<gene>
    <name evidence="9" type="ORF">METZ01_LOCUS138321</name>
</gene>
<proteinExistence type="inferred from homology"/>
<feature type="domain" description="GIY-YIG" evidence="7">
    <location>
        <begin position="1"/>
        <end position="72"/>
    </location>
</feature>
<dbReference type="InterPro" id="IPR004791">
    <property type="entry name" value="UvrC"/>
</dbReference>
<dbReference type="Gene3D" id="3.40.1440.10">
    <property type="entry name" value="GIY-YIG endonuclease"/>
    <property type="match status" value="1"/>
</dbReference>
<dbReference type="NCBIfam" id="TIGR00194">
    <property type="entry name" value="uvrC"/>
    <property type="match status" value="1"/>
</dbReference>
<dbReference type="PANTHER" id="PTHR30562">
    <property type="entry name" value="UVRC/OXIDOREDUCTASE"/>
    <property type="match status" value="1"/>
</dbReference>
<keyword evidence="1" id="KW-0963">Cytoplasm</keyword>
<dbReference type="PROSITE" id="PS50165">
    <property type="entry name" value="UVRC"/>
    <property type="match status" value="1"/>
</dbReference>
<dbReference type="SUPFAM" id="SSF82771">
    <property type="entry name" value="GIY-YIG endonuclease"/>
    <property type="match status" value="1"/>
</dbReference>
<feature type="domain" description="UvrC family homology region profile" evidence="8">
    <location>
        <begin position="233"/>
        <end position="460"/>
    </location>
</feature>
<dbReference type="InterPro" id="IPR035901">
    <property type="entry name" value="GIY-YIG_endonuc_sf"/>
</dbReference>
<dbReference type="SMART" id="SM00465">
    <property type="entry name" value="GIYc"/>
    <property type="match status" value="1"/>
</dbReference>
<protein>
    <recommendedName>
        <fullName evidence="10">Excinuclease ABC subunit C</fullName>
    </recommendedName>
</protein>
<dbReference type="Pfam" id="PF08459">
    <property type="entry name" value="UvrC_RNaseH_dom"/>
    <property type="match status" value="1"/>
</dbReference>